<feature type="compositionally biased region" description="Low complexity" evidence="1">
    <location>
        <begin position="22"/>
        <end position="43"/>
    </location>
</feature>
<gene>
    <name evidence="2" type="ORF">UFOPK2366_01372</name>
</gene>
<protein>
    <submittedName>
        <fullName evidence="2">Unannotated protein</fullName>
    </submittedName>
</protein>
<feature type="region of interest" description="Disordered" evidence="1">
    <location>
        <begin position="21"/>
        <end position="64"/>
    </location>
</feature>
<organism evidence="2">
    <name type="scientific">freshwater metagenome</name>
    <dbReference type="NCBI Taxonomy" id="449393"/>
    <lineage>
        <taxon>unclassified sequences</taxon>
        <taxon>metagenomes</taxon>
        <taxon>ecological metagenomes</taxon>
    </lineage>
</organism>
<reference evidence="2" key="1">
    <citation type="submission" date="2020-05" db="EMBL/GenBank/DDBJ databases">
        <authorList>
            <person name="Chiriac C."/>
            <person name="Salcher M."/>
            <person name="Ghai R."/>
            <person name="Kavagutti S V."/>
        </authorList>
    </citation>
    <scope>NUCLEOTIDE SEQUENCE</scope>
</reference>
<sequence>MKSVLLKTFVVSVTLLGLSACGSSSSPAASTPATSDTAAATTDTDGDTDTGGGADEDGGTTPVVTLVGTDDEVRAQITQALIESGSIGFTIDKDCLVAVVARLSAADVQSFRENFFTPKLSPEGDALGFELENCRTADSTTTAASTTSAP</sequence>
<dbReference type="AlphaFoldDB" id="A0A6J6Q5J8"/>
<dbReference type="PROSITE" id="PS51257">
    <property type="entry name" value="PROKAR_LIPOPROTEIN"/>
    <property type="match status" value="1"/>
</dbReference>
<evidence type="ECO:0000313" key="2">
    <source>
        <dbReference type="EMBL" id="CAB4703274.1"/>
    </source>
</evidence>
<accession>A0A6J6Q5J8</accession>
<name>A0A6J6Q5J8_9ZZZZ</name>
<proteinExistence type="predicted"/>
<feature type="compositionally biased region" description="Acidic residues" evidence="1">
    <location>
        <begin position="44"/>
        <end position="58"/>
    </location>
</feature>
<evidence type="ECO:0000256" key="1">
    <source>
        <dbReference type="SAM" id="MobiDB-lite"/>
    </source>
</evidence>
<dbReference type="EMBL" id="CAEZXM010000272">
    <property type="protein sequence ID" value="CAB4703274.1"/>
    <property type="molecule type" value="Genomic_DNA"/>
</dbReference>